<dbReference type="Pfam" id="PF24883">
    <property type="entry name" value="NPHP3_N"/>
    <property type="match status" value="1"/>
</dbReference>
<dbReference type="PANTHER" id="PTHR10039">
    <property type="entry name" value="AMELOGENIN"/>
    <property type="match status" value="1"/>
</dbReference>
<dbReference type="Gene3D" id="1.25.40.20">
    <property type="entry name" value="Ankyrin repeat-containing domain"/>
    <property type="match status" value="1"/>
</dbReference>
<proteinExistence type="predicted"/>
<dbReference type="PROSITE" id="PS50297">
    <property type="entry name" value="ANK_REP_REGION"/>
    <property type="match status" value="2"/>
</dbReference>
<dbReference type="InterPro" id="IPR054471">
    <property type="entry name" value="GPIID_WHD"/>
</dbReference>
<name>A0AA39X8V6_9PEZI</name>
<protein>
    <recommendedName>
        <fullName evidence="7">NACHT domain-containing protein</fullName>
    </recommendedName>
</protein>
<dbReference type="InterPro" id="IPR036770">
    <property type="entry name" value="Ankyrin_rpt-contain_sf"/>
</dbReference>
<feature type="repeat" description="ANK" evidence="2">
    <location>
        <begin position="391"/>
        <end position="418"/>
    </location>
</feature>
<feature type="domain" description="Nephrocystin 3-like N-terminal" evidence="4">
    <location>
        <begin position="21"/>
        <end position="86"/>
    </location>
</feature>
<organism evidence="5 6">
    <name type="scientific">Bombardia bombarda</name>
    <dbReference type="NCBI Taxonomy" id="252184"/>
    <lineage>
        <taxon>Eukaryota</taxon>
        <taxon>Fungi</taxon>
        <taxon>Dikarya</taxon>
        <taxon>Ascomycota</taxon>
        <taxon>Pezizomycotina</taxon>
        <taxon>Sordariomycetes</taxon>
        <taxon>Sordariomycetidae</taxon>
        <taxon>Sordariales</taxon>
        <taxon>Lasiosphaeriaceae</taxon>
        <taxon>Bombardia</taxon>
    </lineage>
</organism>
<dbReference type="Gene3D" id="3.40.50.300">
    <property type="entry name" value="P-loop containing nucleotide triphosphate hydrolases"/>
    <property type="match status" value="1"/>
</dbReference>
<reference evidence="5" key="1">
    <citation type="submission" date="2023-06" db="EMBL/GenBank/DDBJ databases">
        <title>Genome-scale phylogeny and comparative genomics of the fungal order Sordariales.</title>
        <authorList>
            <consortium name="Lawrence Berkeley National Laboratory"/>
            <person name="Hensen N."/>
            <person name="Bonometti L."/>
            <person name="Westerberg I."/>
            <person name="Brannstrom I.O."/>
            <person name="Guillou S."/>
            <person name="Cros-Aarteil S."/>
            <person name="Calhoun S."/>
            <person name="Haridas S."/>
            <person name="Kuo A."/>
            <person name="Mondo S."/>
            <person name="Pangilinan J."/>
            <person name="Riley R."/>
            <person name="LaButti K."/>
            <person name="Andreopoulos B."/>
            <person name="Lipzen A."/>
            <person name="Chen C."/>
            <person name="Yanf M."/>
            <person name="Daum C."/>
            <person name="Ng V."/>
            <person name="Clum A."/>
            <person name="Steindorff A."/>
            <person name="Ohm R."/>
            <person name="Martin F."/>
            <person name="Silar P."/>
            <person name="Natvig D."/>
            <person name="Lalanne C."/>
            <person name="Gautier V."/>
            <person name="Ament-velasquez S.L."/>
            <person name="Kruys A."/>
            <person name="Hutchinson M.I."/>
            <person name="Powell A.J."/>
            <person name="Barry K."/>
            <person name="Miller A.N."/>
            <person name="Grigoriev I.V."/>
            <person name="Debuchy R."/>
            <person name="Gladieux P."/>
            <person name="Thoren M.H."/>
            <person name="Johannesson H."/>
        </authorList>
    </citation>
    <scope>NUCLEOTIDE SEQUENCE</scope>
    <source>
        <strain evidence="5">SMH3391-2</strain>
    </source>
</reference>
<feature type="domain" description="GPI inositol-deacylase winged helix" evidence="3">
    <location>
        <begin position="197"/>
        <end position="282"/>
    </location>
</feature>
<dbReference type="InterPro" id="IPR002110">
    <property type="entry name" value="Ankyrin_rpt"/>
</dbReference>
<evidence type="ECO:0000256" key="2">
    <source>
        <dbReference type="PROSITE-ProRule" id="PRU00023"/>
    </source>
</evidence>
<dbReference type="AlphaFoldDB" id="A0AA39X8V6"/>
<comment type="caution">
    <text evidence="5">The sequence shown here is derived from an EMBL/GenBank/DDBJ whole genome shotgun (WGS) entry which is preliminary data.</text>
</comment>
<keyword evidence="1" id="KW-0677">Repeat</keyword>
<evidence type="ECO:0008006" key="7">
    <source>
        <dbReference type="Google" id="ProtNLM"/>
    </source>
</evidence>
<dbReference type="PROSITE" id="PS50088">
    <property type="entry name" value="ANK_REPEAT"/>
    <property type="match status" value="2"/>
</dbReference>
<keyword evidence="6" id="KW-1185">Reference proteome</keyword>
<gene>
    <name evidence="5" type="ORF">B0T17DRAFT_505843</name>
</gene>
<dbReference type="SUPFAM" id="SSF48403">
    <property type="entry name" value="Ankyrin repeat"/>
    <property type="match status" value="1"/>
</dbReference>
<evidence type="ECO:0000259" key="3">
    <source>
        <dbReference type="Pfam" id="PF22939"/>
    </source>
</evidence>
<accession>A0AA39X8V6</accession>
<sequence length="426" mass="48406">MMQRERGRSDTSRPIIDAAFCASEHGQKQPSTDDLAREVKEMIQAVKDHVFVVLDALDECDAREDLVAWLEKLSDLANISLIATSRPEVEFEGRPANWPRRDIASGNAESIKKDVQSFISGRLRDGKFQRWAPIPKMLKSIEDAIIEKAGVMFRLAACQLDLLEDCRDRREVNDALKDLPETLDQMYRQMLDSIPERHRESAIRLLQFLCHSERPLALKEAVDVVATNPDNGFDPEDRMPDPRELRTSCGSLVALETRDSEGSQVIELQLAHLSVKEYLTSDRPIFPLSSFYDSNAETEKEFPLVRYAARYWLDHARPAESLQDVRDMIWKFINDQRAYKNWGRIFNPDTPWGYIPQQTRPPLYIAALGGLETTANILVEKGADINAQGGDYGNALQAACIKGHTAIVKILIEKGADVKCIRWRLR</sequence>
<dbReference type="InterPro" id="IPR056884">
    <property type="entry name" value="NPHP3-like_N"/>
</dbReference>
<dbReference type="Proteomes" id="UP001174934">
    <property type="component" value="Unassembled WGS sequence"/>
</dbReference>
<feature type="repeat" description="ANK" evidence="2">
    <location>
        <begin position="358"/>
        <end position="390"/>
    </location>
</feature>
<dbReference type="PANTHER" id="PTHR10039:SF16">
    <property type="entry name" value="GPI INOSITOL-DEACYLASE"/>
    <property type="match status" value="1"/>
</dbReference>
<dbReference type="Pfam" id="PF12796">
    <property type="entry name" value="Ank_2"/>
    <property type="match status" value="1"/>
</dbReference>
<dbReference type="Pfam" id="PF22939">
    <property type="entry name" value="WHD_GPIID"/>
    <property type="match status" value="1"/>
</dbReference>
<evidence type="ECO:0000313" key="6">
    <source>
        <dbReference type="Proteomes" id="UP001174934"/>
    </source>
</evidence>
<evidence type="ECO:0000259" key="4">
    <source>
        <dbReference type="Pfam" id="PF24883"/>
    </source>
</evidence>
<evidence type="ECO:0000313" key="5">
    <source>
        <dbReference type="EMBL" id="KAK0629261.1"/>
    </source>
</evidence>
<keyword evidence="2" id="KW-0040">ANK repeat</keyword>
<dbReference type="EMBL" id="JAULSR010000002">
    <property type="protein sequence ID" value="KAK0629261.1"/>
    <property type="molecule type" value="Genomic_DNA"/>
</dbReference>
<dbReference type="SMART" id="SM00248">
    <property type="entry name" value="ANK"/>
    <property type="match status" value="2"/>
</dbReference>
<evidence type="ECO:0000256" key="1">
    <source>
        <dbReference type="ARBA" id="ARBA00022737"/>
    </source>
</evidence>
<dbReference type="InterPro" id="IPR027417">
    <property type="entry name" value="P-loop_NTPase"/>
</dbReference>